<dbReference type="InterPro" id="IPR042175">
    <property type="entry name" value="Cell/Rod_MreC_2"/>
</dbReference>
<dbReference type="PANTHER" id="PTHR34138">
    <property type="entry name" value="CELL SHAPE-DETERMINING PROTEIN MREC"/>
    <property type="match status" value="1"/>
</dbReference>
<protein>
    <recommendedName>
        <fullName evidence="2">Cell shape-determining protein MreC</fullName>
    </recommendedName>
    <alternativeName>
        <fullName evidence="4">Cell shape protein MreC</fullName>
    </alternativeName>
</protein>
<feature type="domain" description="Rod shape-determining protein MreC beta-barrel core" evidence="5">
    <location>
        <begin position="123"/>
        <end position="263"/>
    </location>
</feature>
<reference evidence="6" key="1">
    <citation type="submission" date="2010-07" db="EMBL/GenBank/DDBJ databases">
        <authorList>
            <consortium name="CONSOLIDER consortium CSD2007-00005"/>
            <person name="Guazzaroni M.-E."/>
            <person name="Richter M."/>
            <person name="Garcia-Salamanca A."/>
            <person name="Yarza P."/>
            <person name="Ferrer M."/>
        </authorList>
    </citation>
    <scope>NUCLEOTIDE SEQUENCE</scope>
</reference>
<dbReference type="InterPro" id="IPR042177">
    <property type="entry name" value="Cell/Rod_1"/>
</dbReference>
<evidence type="ECO:0000256" key="2">
    <source>
        <dbReference type="ARBA" id="ARBA00013855"/>
    </source>
</evidence>
<dbReference type="InterPro" id="IPR055342">
    <property type="entry name" value="MreC_beta-barrel_core"/>
</dbReference>
<dbReference type="Gene3D" id="2.40.10.340">
    <property type="entry name" value="Rod shape-determining protein MreC, domain 1"/>
    <property type="match status" value="1"/>
</dbReference>
<gene>
    <name evidence="6" type="ORF">LDC_2166</name>
</gene>
<dbReference type="GO" id="GO:0008360">
    <property type="term" value="P:regulation of cell shape"/>
    <property type="evidence" value="ECO:0007669"/>
    <property type="project" value="UniProtKB-KW"/>
</dbReference>
<accession>D9PKU5</accession>
<reference evidence="6" key="2">
    <citation type="journal article" date="2011" name="Microb. Ecol.">
        <title>Taxonomic and Functional Metagenomic Profiling of the Microbial Community in the Anoxic Sediment of a Sub-saline Shallow Lake (Laguna de Carrizo, Central Spain).</title>
        <authorList>
            <person name="Ferrer M."/>
            <person name="Guazzaroni M.E."/>
            <person name="Richter M."/>
            <person name="Garcia-Salamanca A."/>
            <person name="Yarza P."/>
            <person name="Suarez-Suarez A."/>
            <person name="Solano J."/>
            <person name="Alcaide M."/>
            <person name="van Dillewijn P."/>
            <person name="Molina-Henares M.A."/>
            <person name="Lopez-Cortes N."/>
            <person name="Al-Ramahi Y."/>
            <person name="Guerrero C."/>
            <person name="Acosta A."/>
            <person name="de Eugenio L.I."/>
            <person name="Martinez V."/>
            <person name="Marques S."/>
            <person name="Rojo F."/>
            <person name="Santero E."/>
            <person name="Genilloud O."/>
            <person name="Perez-Perez J."/>
            <person name="Rossello-Mora R."/>
            <person name="Ramos J.L."/>
        </authorList>
    </citation>
    <scope>NUCLEOTIDE SEQUENCE</scope>
</reference>
<dbReference type="GO" id="GO:0005886">
    <property type="term" value="C:plasma membrane"/>
    <property type="evidence" value="ECO:0007669"/>
    <property type="project" value="TreeGrafter"/>
</dbReference>
<evidence type="ECO:0000256" key="4">
    <source>
        <dbReference type="ARBA" id="ARBA00032089"/>
    </source>
</evidence>
<evidence type="ECO:0000313" key="6">
    <source>
        <dbReference type="EMBL" id="EFK95820.1"/>
    </source>
</evidence>
<dbReference type="PANTHER" id="PTHR34138:SF1">
    <property type="entry name" value="CELL SHAPE-DETERMINING PROTEIN MREC"/>
    <property type="match status" value="1"/>
</dbReference>
<dbReference type="NCBIfam" id="TIGR00219">
    <property type="entry name" value="mreC"/>
    <property type="match status" value="1"/>
</dbReference>
<dbReference type="PIRSF" id="PIRSF038471">
    <property type="entry name" value="MreC"/>
    <property type="match status" value="1"/>
</dbReference>
<evidence type="ECO:0000256" key="3">
    <source>
        <dbReference type="ARBA" id="ARBA00022960"/>
    </source>
</evidence>
<name>D9PKU5_9ZZZZ</name>
<dbReference type="Pfam" id="PF04085">
    <property type="entry name" value="MreC"/>
    <property type="match status" value="1"/>
</dbReference>
<evidence type="ECO:0000259" key="5">
    <source>
        <dbReference type="Pfam" id="PF04085"/>
    </source>
</evidence>
<evidence type="ECO:0000256" key="1">
    <source>
        <dbReference type="ARBA" id="ARBA00009369"/>
    </source>
</evidence>
<sequence length="266" mass="29235">MLKVSSRDYLVAFLLTGMVLLLNLTPVVPMTRSRFLAVTSPLQLGFTTLGKNLSQEISFWKHVREISNNSLRVARENVELQAKLSALTEVSRENEVLRTQLGLTAENAPKLMMARVLSSGGVETSALLLIDRGKKDGVVLNGVVVSGGHLVGKIIEVNEETSFVRLILDDDLKVAALDQDSPDRARGVVRGQFSRLMMMDKILKEERVEIGDTIITSGEDAVFPKGLVIGVVRQVESGPEGLLKEATLESLLKLNRLEEVFILEKS</sequence>
<dbReference type="Gene3D" id="2.40.10.350">
    <property type="entry name" value="Rod shape-determining protein MreC, domain 2"/>
    <property type="match status" value="1"/>
</dbReference>
<comment type="similarity">
    <text evidence="1">Belongs to the MreC family.</text>
</comment>
<proteinExistence type="inferred from homology"/>
<dbReference type="AlphaFoldDB" id="D9PKU5"/>
<organism evidence="6">
    <name type="scientific">sediment metagenome</name>
    <dbReference type="NCBI Taxonomy" id="749907"/>
    <lineage>
        <taxon>unclassified sequences</taxon>
        <taxon>metagenomes</taxon>
        <taxon>ecological metagenomes</taxon>
    </lineage>
</organism>
<dbReference type="InterPro" id="IPR007221">
    <property type="entry name" value="MreC"/>
</dbReference>
<keyword evidence="3" id="KW-0133">Cell shape</keyword>
<comment type="caution">
    <text evidence="6">The sequence shown here is derived from an EMBL/GenBank/DDBJ whole genome shotgun (WGS) entry which is preliminary data.</text>
</comment>
<dbReference type="EMBL" id="ADZX01000644">
    <property type="protein sequence ID" value="EFK95820.1"/>
    <property type="molecule type" value="Genomic_DNA"/>
</dbReference>